<dbReference type="VEuPathDB" id="FungiDB:BD410DRAFT_792486"/>
<protein>
    <recommendedName>
        <fullName evidence="3">Fungal N-terminal domain-containing protein</fullName>
    </recommendedName>
</protein>
<gene>
    <name evidence="1" type="ORF">BD410DRAFT_792486</name>
</gene>
<proteinExistence type="predicted"/>
<accession>A0A4Y7PX00</accession>
<organism evidence="1 2">
    <name type="scientific">Rickenella mellea</name>
    <dbReference type="NCBI Taxonomy" id="50990"/>
    <lineage>
        <taxon>Eukaryota</taxon>
        <taxon>Fungi</taxon>
        <taxon>Dikarya</taxon>
        <taxon>Basidiomycota</taxon>
        <taxon>Agaricomycotina</taxon>
        <taxon>Agaricomycetes</taxon>
        <taxon>Hymenochaetales</taxon>
        <taxon>Rickenellaceae</taxon>
        <taxon>Rickenella</taxon>
    </lineage>
</organism>
<dbReference type="CDD" id="cd21037">
    <property type="entry name" value="MLKL_NTD"/>
    <property type="match status" value="1"/>
</dbReference>
<dbReference type="EMBL" id="ML170200">
    <property type="protein sequence ID" value="TDL19060.1"/>
    <property type="molecule type" value="Genomic_DNA"/>
</dbReference>
<name>A0A4Y7PX00_9AGAM</name>
<evidence type="ECO:0000313" key="1">
    <source>
        <dbReference type="EMBL" id="TDL19060.1"/>
    </source>
</evidence>
<dbReference type="Proteomes" id="UP000294933">
    <property type="component" value="Unassembled WGS sequence"/>
</dbReference>
<dbReference type="AlphaFoldDB" id="A0A4Y7PX00"/>
<evidence type="ECO:0008006" key="3">
    <source>
        <dbReference type="Google" id="ProtNLM"/>
    </source>
</evidence>
<reference evidence="1 2" key="1">
    <citation type="submission" date="2018-06" db="EMBL/GenBank/DDBJ databases">
        <title>A transcriptomic atlas of mushroom development highlights an independent origin of complex multicellularity.</title>
        <authorList>
            <consortium name="DOE Joint Genome Institute"/>
            <person name="Krizsan K."/>
            <person name="Almasi E."/>
            <person name="Merenyi Z."/>
            <person name="Sahu N."/>
            <person name="Viragh M."/>
            <person name="Koszo T."/>
            <person name="Mondo S."/>
            <person name="Kiss B."/>
            <person name="Balint B."/>
            <person name="Kues U."/>
            <person name="Barry K."/>
            <person name="Hegedus J.C."/>
            <person name="Henrissat B."/>
            <person name="Johnson J."/>
            <person name="Lipzen A."/>
            <person name="Ohm R."/>
            <person name="Nagy I."/>
            <person name="Pangilinan J."/>
            <person name="Yan J."/>
            <person name="Xiong Y."/>
            <person name="Grigoriev I.V."/>
            <person name="Hibbett D.S."/>
            <person name="Nagy L.G."/>
        </authorList>
    </citation>
    <scope>NUCLEOTIDE SEQUENCE [LARGE SCALE GENOMIC DNA]</scope>
    <source>
        <strain evidence="1 2">SZMC22713</strain>
    </source>
</reference>
<evidence type="ECO:0000313" key="2">
    <source>
        <dbReference type="Proteomes" id="UP000294933"/>
    </source>
</evidence>
<sequence>MPNGQAIHRFWWPRTPPKPPEVTFQEPYNTSSLSSTALLALSFLKESSDVFPPLKSAVAALLRMYVICDSAKGNKECAKELRNEVLQTIDCLSDLFVKDTLTEVLPIRHLRHDFETFFSSCENILDELAGIQQRRHFFSRIIHSKDDERVLTGANKCLTRARNVLQLALLKHQTKMLVENFRLQESTHGKLDRMDVCLRSTHAKVEYTQVTIRRTFTISVFLFGDLSP</sequence>
<dbReference type="OrthoDB" id="3266391at2759"/>
<dbReference type="InterPro" id="IPR059179">
    <property type="entry name" value="MLKL-like_MCAfunc"/>
</dbReference>
<keyword evidence="2" id="KW-1185">Reference proteome</keyword>